<organism evidence="11 12">
    <name type="scientific">Trifolium subterraneum</name>
    <name type="common">Subterranean clover</name>
    <dbReference type="NCBI Taxonomy" id="3900"/>
    <lineage>
        <taxon>Eukaryota</taxon>
        <taxon>Viridiplantae</taxon>
        <taxon>Streptophyta</taxon>
        <taxon>Embryophyta</taxon>
        <taxon>Tracheophyta</taxon>
        <taxon>Spermatophyta</taxon>
        <taxon>Magnoliopsida</taxon>
        <taxon>eudicotyledons</taxon>
        <taxon>Gunneridae</taxon>
        <taxon>Pentapetalae</taxon>
        <taxon>rosids</taxon>
        <taxon>fabids</taxon>
        <taxon>Fabales</taxon>
        <taxon>Fabaceae</taxon>
        <taxon>Papilionoideae</taxon>
        <taxon>50 kb inversion clade</taxon>
        <taxon>NPAAA clade</taxon>
        <taxon>Hologalegina</taxon>
        <taxon>IRL clade</taxon>
        <taxon>Trifolieae</taxon>
        <taxon>Trifolium</taxon>
    </lineage>
</organism>
<dbReference type="InterPro" id="IPR001611">
    <property type="entry name" value="Leu-rich_rpt"/>
</dbReference>
<keyword evidence="5" id="KW-0732">Signal</keyword>
<dbReference type="AlphaFoldDB" id="A0A2Z6NDC5"/>
<dbReference type="FunFam" id="3.80.10.10:FF:000111">
    <property type="entry name" value="LRR receptor-like serine/threonine-protein kinase ERECTA"/>
    <property type="match status" value="1"/>
</dbReference>
<dbReference type="SUPFAM" id="SSF52058">
    <property type="entry name" value="L domain-like"/>
    <property type="match status" value="1"/>
</dbReference>
<keyword evidence="10" id="KW-0325">Glycoprotein</keyword>
<accession>A0A2Z6NDC5</accession>
<keyword evidence="9" id="KW-0675">Receptor</keyword>
<dbReference type="InterPro" id="IPR046956">
    <property type="entry name" value="RLP23-like"/>
</dbReference>
<dbReference type="GO" id="GO:0016020">
    <property type="term" value="C:membrane"/>
    <property type="evidence" value="ECO:0007669"/>
    <property type="project" value="UniProtKB-SubCell"/>
</dbReference>
<keyword evidence="4" id="KW-0812">Transmembrane</keyword>
<evidence type="ECO:0000256" key="10">
    <source>
        <dbReference type="ARBA" id="ARBA00023180"/>
    </source>
</evidence>
<sequence length="234" mass="26300">MPECAYNLTLMVTLPVDSISYNIGFEWFTKGQDYHVFDNNSNRRTIDLSSNNLSGEVPLELFHLVQLQTLNLSHNNFIGTIPKVIGGVKNMESLDLSNNKFCGEIPQSMSLLSFLGYLNLSCNNFDGKIPIGTQLQSFDASSYIGNPNLCGAPLKNCPTKEGNPETTTSPENENDVSIRESLFLGMGGMHTIDLLMEWVTNSILQSYCDVNIDEFYEMRMRSYNEIICYCLLQN</sequence>
<evidence type="ECO:0000256" key="8">
    <source>
        <dbReference type="ARBA" id="ARBA00023136"/>
    </source>
</evidence>
<proteinExistence type="inferred from homology"/>
<dbReference type="EMBL" id="DF973932">
    <property type="protein sequence ID" value="GAU42684.1"/>
    <property type="molecule type" value="Genomic_DNA"/>
</dbReference>
<evidence type="ECO:0000256" key="7">
    <source>
        <dbReference type="ARBA" id="ARBA00022989"/>
    </source>
</evidence>
<evidence type="ECO:0000313" key="11">
    <source>
        <dbReference type="EMBL" id="GAU42684.1"/>
    </source>
</evidence>
<dbReference type="Gene3D" id="3.80.10.10">
    <property type="entry name" value="Ribonuclease Inhibitor"/>
    <property type="match status" value="1"/>
</dbReference>
<keyword evidence="3" id="KW-0433">Leucine-rich repeat</keyword>
<comment type="subcellular location">
    <subcellularLocation>
        <location evidence="1">Membrane</location>
        <topology evidence="1">Single-pass type I membrane protein</topology>
    </subcellularLocation>
</comment>
<comment type="similarity">
    <text evidence="2">Belongs to the RLP family.</text>
</comment>
<evidence type="ECO:0000313" key="12">
    <source>
        <dbReference type="Proteomes" id="UP000242715"/>
    </source>
</evidence>
<dbReference type="Pfam" id="PF12799">
    <property type="entry name" value="LRR_4"/>
    <property type="match status" value="1"/>
</dbReference>
<keyword evidence="8" id="KW-0472">Membrane</keyword>
<name>A0A2Z6NDC5_TRISU</name>
<evidence type="ECO:0000256" key="1">
    <source>
        <dbReference type="ARBA" id="ARBA00004479"/>
    </source>
</evidence>
<dbReference type="OrthoDB" id="1428679at2759"/>
<evidence type="ECO:0000256" key="4">
    <source>
        <dbReference type="ARBA" id="ARBA00022692"/>
    </source>
</evidence>
<keyword evidence="7" id="KW-1133">Transmembrane helix</keyword>
<evidence type="ECO:0000256" key="9">
    <source>
        <dbReference type="ARBA" id="ARBA00023170"/>
    </source>
</evidence>
<evidence type="ECO:0000256" key="5">
    <source>
        <dbReference type="ARBA" id="ARBA00022729"/>
    </source>
</evidence>
<evidence type="ECO:0000256" key="2">
    <source>
        <dbReference type="ARBA" id="ARBA00009592"/>
    </source>
</evidence>
<keyword evidence="12" id="KW-1185">Reference proteome</keyword>
<evidence type="ECO:0000256" key="6">
    <source>
        <dbReference type="ARBA" id="ARBA00022737"/>
    </source>
</evidence>
<protein>
    <submittedName>
        <fullName evidence="11">Uncharacterized protein</fullName>
    </submittedName>
</protein>
<dbReference type="PANTHER" id="PTHR48063">
    <property type="entry name" value="LRR RECEPTOR-LIKE KINASE"/>
    <property type="match status" value="1"/>
</dbReference>
<keyword evidence="6" id="KW-0677">Repeat</keyword>
<reference evidence="12" key="1">
    <citation type="journal article" date="2017" name="Front. Plant Sci.">
        <title>Climate Clever Clovers: New Paradigm to Reduce the Environmental Footprint of Ruminants by Breeding Low Methanogenic Forages Utilizing Haplotype Variation.</title>
        <authorList>
            <person name="Kaur P."/>
            <person name="Appels R."/>
            <person name="Bayer P.E."/>
            <person name="Keeble-Gagnere G."/>
            <person name="Wang J."/>
            <person name="Hirakawa H."/>
            <person name="Shirasawa K."/>
            <person name="Vercoe P."/>
            <person name="Stefanova K."/>
            <person name="Durmic Z."/>
            <person name="Nichols P."/>
            <person name="Revell C."/>
            <person name="Isobe S.N."/>
            <person name="Edwards D."/>
            <person name="Erskine W."/>
        </authorList>
    </citation>
    <scope>NUCLEOTIDE SEQUENCE [LARGE SCALE GENOMIC DNA]</scope>
    <source>
        <strain evidence="12">cv. Daliak</strain>
    </source>
</reference>
<dbReference type="Proteomes" id="UP000242715">
    <property type="component" value="Unassembled WGS sequence"/>
</dbReference>
<gene>
    <name evidence="11" type="ORF">TSUD_131120</name>
</gene>
<dbReference type="InterPro" id="IPR025875">
    <property type="entry name" value="Leu-rich_rpt_4"/>
</dbReference>
<dbReference type="PANTHER" id="PTHR48063:SF52">
    <property type="entry name" value="LRR RECEPTOR-LIKE KINASE FAMILY PROTEIN"/>
    <property type="match status" value="1"/>
</dbReference>
<evidence type="ECO:0000256" key="3">
    <source>
        <dbReference type="ARBA" id="ARBA00022614"/>
    </source>
</evidence>
<dbReference type="InterPro" id="IPR032675">
    <property type="entry name" value="LRR_dom_sf"/>
</dbReference>
<dbReference type="Pfam" id="PF00560">
    <property type="entry name" value="LRR_1"/>
    <property type="match status" value="2"/>
</dbReference>